<dbReference type="RefSeq" id="WP_108222429.1">
    <property type="nucleotide sequence ID" value="NZ_QAOT01000025.1"/>
</dbReference>
<evidence type="ECO:0000313" key="4">
    <source>
        <dbReference type="Proteomes" id="UP000244060"/>
    </source>
</evidence>
<dbReference type="InterPro" id="IPR027417">
    <property type="entry name" value="P-loop_NTPase"/>
</dbReference>
<protein>
    <submittedName>
        <fullName evidence="3">Cellulose biosynthesis protein BcsQ</fullName>
    </submittedName>
</protein>
<comment type="caution">
    <text evidence="3">The sequence shown here is derived from an EMBL/GenBank/DDBJ whole genome shotgun (WGS) entry which is preliminary data.</text>
</comment>
<evidence type="ECO:0000256" key="1">
    <source>
        <dbReference type="SAM" id="MobiDB-lite"/>
    </source>
</evidence>
<gene>
    <name evidence="3" type="ORF">C8J28_12515</name>
</gene>
<evidence type="ECO:0000259" key="2">
    <source>
        <dbReference type="Pfam" id="PF13614"/>
    </source>
</evidence>
<dbReference type="InterPro" id="IPR050678">
    <property type="entry name" value="DNA_Partitioning_ATPase"/>
</dbReference>
<proteinExistence type="predicted"/>
<dbReference type="InterPro" id="IPR025669">
    <property type="entry name" value="AAA_dom"/>
</dbReference>
<organism evidence="3 4">
    <name type="scientific">Cereibacter azotoformans</name>
    <dbReference type="NCBI Taxonomy" id="43057"/>
    <lineage>
        <taxon>Bacteria</taxon>
        <taxon>Pseudomonadati</taxon>
        <taxon>Pseudomonadota</taxon>
        <taxon>Alphaproteobacteria</taxon>
        <taxon>Rhodobacterales</taxon>
        <taxon>Paracoccaceae</taxon>
        <taxon>Cereibacter</taxon>
    </lineage>
</organism>
<feature type="region of interest" description="Disordered" evidence="1">
    <location>
        <begin position="1"/>
        <end position="30"/>
    </location>
</feature>
<dbReference type="AlphaFoldDB" id="A0A2T5JSU2"/>
<dbReference type="PANTHER" id="PTHR13696:SF52">
    <property type="entry name" value="PARA FAMILY PROTEIN CT_582"/>
    <property type="match status" value="1"/>
</dbReference>
<feature type="domain" description="AAA" evidence="2">
    <location>
        <begin position="158"/>
        <end position="349"/>
    </location>
</feature>
<accession>A0A2T5JSU2</accession>
<dbReference type="Proteomes" id="UP000244060">
    <property type="component" value="Unassembled WGS sequence"/>
</dbReference>
<dbReference type="EMBL" id="QAOT01000025">
    <property type="protein sequence ID" value="PTR12056.1"/>
    <property type="molecule type" value="Genomic_DNA"/>
</dbReference>
<dbReference type="Pfam" id="PF13614">
    <property type="entry name" value="AAA_31"/>
    <property type="match status" value="1"/>
</dbReference>
<sequence length="484" mass="53508">MAETRGRKTAARGRVELRKGPPAREPQVPLPPYFNIAPDAALAELEAPLTTTGFAEIARSCAQGREDLAARGLDEEGRKSLRLFSTWEITRYLIPVATAHFRRVLKANPDLPQGISETEGGAKWFTLDEVLRLRAHFAAEGSKAKEYRPYRPAGLPAKMVAVANFKGGVGKTSTAAHLAMSAALDGYRVLVIDLDSQGSMTSIFGGRVADEWGTVFPLLARHYAGHLQSENRARVARGDPPVPLDETLNEALKIRAGDLIAKTHWPNIDLIGAQLNLYWAEFQIPVWRMQGRSWKLWDALTDVLAEDGVLDGYDVIFIDTPPALGYLTINGLAAADILLVPLGASFLEFDSTGRFFDMLHSTFRSIEEGENIAARALGREELSFEWDAVRAVLTRFDGAQQGEMAALMQAYMGRTMAPERQDFTALIGQAGEQVNGIYEADYRDFNRDTYIRGRETFDATYAAFKRLLVGIWRREELAAAEAAE</sequence>
<dbReference type="OrthoDB" id="9777757at2"/>
<keyword evidence="4" id="KW-1185">Reference proteome</keyword>
<reference evidence="3 4" key="1">
    <citation type="submission" date="2018-04" db="EMBL/GenBank/DDBJ databases">
        <title>Genomic Encyclopedia of Type Strains, Phase III (KMG-III): the genomes of soil and plant-associated and newly described type strains.</title>
        <authorList>
            <person name="Whitman W."/>
        </authorList>
    </citation>
    <scope>NUCLEOTIDE SEQUENCE [LARGE SCALE GENOMIC DNA]</scope>
    <source>
        <strain evidence="3 4">KA25</strain>
    </source>
</reference>
<dbReference type="CDD" id="cd02042">
    <property type="entry name" value="ParAB_family"/>
    <property type="match status" value="1"/>
</dbReference>
<dbReference type="SUPFAM" id="SSF52540">
    <property type="entry name" value="P-loop containing nucleoside triphosphate hydrolases"/>
    <property type="match status" value="1"/>
</dbReference>
<evidence type="ECO:0000313" key="3">
    <source>
        <dbReference type="EMBL" id="PTR12056.1"/>
    </source>
</evidence>
<dbReference type="PANTHER" id="PTHR13696">
    <property type="entry name" value="P-LOOP CONTAINING NUCLEOSIDE TRIPHOSPHATE HYDROLASE"/>
    <property type="match status" value="1"/>
</dbReference>
<dbReference type="Gene3D" id="3.40.50.300">
    <property type="entry name" value="P-loop containing nucleotide triphosphate hydrolases"/>
    <property type="match status" value="1"/>
</dbReference>
<name>A0A2T5JSU2_9RHOB</name>